<dbReference type="GO" id="GO:0005737">
    <property type="term" value="C:cytoplasm"/>
    <property type="evidence" value="ECO:0007669"/>
    <property type="project" value="UniProtKB-SubCell"/>
</dbReference>
<keyword evidence="7" id="KW-0521">NADP</keyword>
<evidence type="ECO:0000256" key="3">
    <source>
        <dbReference type="ARBA" id="ARBA00011738"/>
    </source>
</evidence>
<dbReference type="Proteomes" id="UP000792457">
    <property type="component" value="Unassembled WGS sequence"/>
</dbReference>
<dbReference type="Pfam" id="PF00106">
    <property type="entry name" value="adh_short"/>
    <property type="match status" value="1"/>
</dbReference>
<evidence type="ECO:0000256" key="8">
    <source>
        <dbReference type="ARBA" id="ARBA00023002"/>
    </source>
</evidence>
<sequence>MESFTMDPWGDQSGEPTNGNSESQGKFEDNFKPFNRLPDSEEYITCLENKLKKLKSQQGKKDLVQSLSEARQSCMVRLTTEETESADLSYLDSPVDRSVILEKIAPEKQALTTGELLELSKSDELDTNFSCRKIMVPNNPFDCQRAFLVVTGASRGIGRTTAVEFSRRLPANSVCLLLARCEADLEATVAEAKAVNRQITYIRKSIDLAQPEGNELNGILMEGIGASKSSFDQAIIIHNVGSVGDVTERAANMGNFSKWQDYFSLNVFSVAVFNTEFLKIFTSSEIKNRLVINITSLCGLQPFSSMGYYCSGKAAREMYFKVLAKEEEDLVVLNYSPGPVKTDMFNEIEQNSGDPSTRKSFRDMKENKTVLTCDQTVAKLVEVVEKGSYTSGDHIDYFDRNN</sequence>
<dbReference type="NCBIfam" id="TIGR01500">
    <property type="entry name" value="sepiapter_red"/>
    <property type="match status" value="1"/>
</dbReference>
<dbReference type="GO" id="GO:0004757">
    <property type="term" value="F:sepiapterin reductase (NADP+) activity"/>
    <property type="evidence" value="ECO:0007669"/>
    <property type="project" value="UniProtKB-EC"/>
</dbReference>
<comment type="subcellular location">
    <subcellularLocation>
        <location evidence="1">Cytoplasm</location>
    </subcellularLocation>
</comment>
<comment type="subunit">
    <text evidence="3">Homodimer.</text>
</comment>
<organism evidence="10 11">
    <name type="scientific">Ladona fulva</name>
    <name type="common">Scarce chaser dragonfly</name>
    <name type="synonym">Libellula fulva</name>
    <dbReference type="NCBI Taxonomy" id="123851"/>
    <lineage>
        <taxon>Eukaryota</taxon>
        <taxon>Metazoa</taxon>
        <taxon>Ecdysozoa</taxon>
        <taxon>Arthropoda</taxon>
        <taxon>Hexapoda</taxon>
        <taxon>Insecta</taxon>
        <taxon>Pterygota</taxon>
        <taxon>Palaeoptera</taxon>
        <taxon>Odonata</taxon>
        <taxon>Epiprocta</taxon>
        <taxon>Anisoptera</taxon>
        <taxon>Libelluloidea</taxon>
        <taxon>Libellulidae</taxon>
        <taxon>Ladona</taxon>
    </lineage>
</organism>
<dbReference type="FunFam" id="3.40.50.720:FF:000259">
    <property type="entry name" value="Sepiapterin reductase"/>
    <property type="match status" value="1"/>
</dbReference>
<dbReference type="PANTHER" id="PTHR44085:SF2">
    <property type="entry name" value="SEPIAPTERIN REDUCTASE"/>
    <property type="match status" value="1"/>
</dbReference>
<evidence type="ECO:0000256" key="4">
    <source>
        <dbReference type="ARBA" id="ARBA00013075"/>
    </source>
</evidence>
<reference evidence="10" key="2">
    <citation type="submission" date="2017-10" db="EMBL/GenBank/DDBJ databases">
        <title>Ladona fulva Genome sequencing and assembly.</title>
        <authorList>
            <person name="Murali S."/>
            <person name="Richards S."/>
            <person name="Bandaranaike D."/>
            <person name="Bellair M."/>
            <person name="Blankenburg K."/>
            <person name="Chao H."/>
            <person name="Dinh H."/>
            <person name="Doddapaneni H."/>
            <person name="Dugan-Rocha S."/>
            <person name="Elkadiri S."/>
            <person name="Gnanaolivu R."/>
            <person name="Hernandez B."/>
            <person name="Skinner E."/>
            <person name="Javaid M."/>
            <person name="Lee S."/>
            <person name="Li M."/>
            <person name="Ming W."/>
            <person name="Munidasa M."/>
            <person name="Muniz J."/>
            <person name="Nguyen L."/>
            <person name="Hughes D."/>
            <person name="Osuji N."/>
            <person name="Pu L.-L."/>
            <person name="Puazo M."/>
            <person name="Qu C."/>
            <person name="Quiroz J."/>
            <person name="Raj R."/>
            <person name="Weissenberger G."/>
            <person name="Xin Y."/>
            <person name="Zou X."/>
            <person name="Han Y."/>
            <person name="Worley K."/>
            <person name="Muzny D."/>
            <person name="Gibbs R."/>
        </authorList>
    </citation>
    <scope>NUCLEOTIDE SEQUENCE</scope>
    <source>
        <strain evidence="10">Sampled in the wild</strain>
    </source>
</reference>
<dbReference type="GO" id="GO:0006729">
    <property type="term" value="P:tetrahydrobiopterin biosynthetic process"/>
    <property type="evidence" value="ECO:0007669"/>
    <property type="project" value="InterPro"/>
</dbReference>
<feature type="compositionally biased region" description="Polar residues" evidence="9">
    <location>
        <begin position="14"/>
        <end position="24"/>
    </location>
</feature>
<dbReference type="EC" id="1.1.1.153" evidence="4"/>
<comment type="similarity">
    <text evidence="2">Belongs to the sepiapterin reductase family.</text>
</comment>
<dbReference type="InterPro" id="IPR006393">
    <property type="entry name" value="Sepiapterin_red"/>
</dbReference>
<dbReference type="Gene3D" id="3.40.50.720">
    <property type="entry name" value="NAD(P)-binding Rossmann-like Domain"/>
    <property type="match status" value="1"/>
</dbReference>
<name>A0A8K0P5Y3_LADFU</name>
<dbReference type="InterPro" id="IPR051721">
    <property type="entry name" value="Biopterin_syn/organic_redct"/>
</dbReference>
<accession>A0A8K0P5Y3</accession>
<dbReference type="SUPFAM" id="SSF51735">
    <property type="entry name" value="NAD(P)-binding Rossmann-fold domains"/>
    <property type="match status" value="1"/>
</dbReference>
<evidence type="ECO:0000313" key="10">
    <source>
        <dbReference type="EMBL" id="KAG8234307.1"/>
    </source>
</evidence>
<comment type="caution">
    <text evidence="10">The sequence shown here is derived from an EMBL/GenBank/DDBJ whole genome shotgun (WGS) entry which is preliminary data.</text>
</comment>
<evidence type="ECO:0000256" key="2">
    <source>
        <dbReference type="ARBA" id="ARBA00010483"/>
    </source>
</evidence>
<dbReference type="EMBL" id="KZ308796">
    <property type="protein sequence ID" value="KAG8234307.1"/>
    <property type="molecule type" value="Genomic_DNA"/>
</dbReference>
<dbReference type="InterPro" id="IPR036291">
    <property type="entry name" value="NAD(P)-bd_dom_sf"/>
</dbReference>
<proteinExistence type="inferred from homology"/>
<dbReference type="PRINTS" id="PR00081">
    <property type="entry name" value="GDHRDH"/>
</dbReference>
<evidence type="ECO:0000256" key="9">
    <source>
        <dbReference type="SAM" id="MobiDB-lite"/>
    </source>
</evidence>
<feature type="region of interest" description="Disordered" evidence="9">
    <location>
        <begin position="1"/>
        <end position="36"/>
    </location>
</feature>
<dbReference type="InterPro" id="IPR028039">
    <property type="entry name" value="CCDC32"/>
</dbReference>
<gene>
    <name evidence="10" type="ORF">J437_LFUL013047</name>
</gene>
<dbReference type="OrthoDB" id="153074at2759"/>
<evidence type="ECO:0000256" key="1">
    <source>
        <dbReference type="ARBA" id="ARBA00004496"/>
    </source>
</evidence>
<evidence type="ECO:0000313" key="11">
    <source>
        <dbReference type="Proteomes" id="UP000792457"/>
    </source>
</evidence>
<evidence type="ECO:0000256" key="5">
    <source>
        <dbReference type="ARBA" id="ARBA00019170"/>
    </source>
</evidence>
<keyword evidence="11" id="KW-1185">Reference proteome</keyword>
<dbReference type="CDD" id="cd05367">
    <property type="entry name" value="SPR-like_SDR_c"/>
    <property type="match status" value="1"/>
</dbReference>
<protein>
    <recommendedName>
        <fullName evidence="5">Sepiapterin reductase</fullName>
        <ecNumber evidence="4">1.1.1.153</ecNumber>
    </recommendedName>
</protein>
<dbReference type="Pfam" id="PF14989">
    <property type="entry name" value="CCDC32"/>
    <property type="match status" value="1"/>
</dbReference>
<reference evidence="10" key="1">
    <citation type="submission" date="2013-04" db="EMBL/GenBank/DDBJ databases">
        <authorList>
            <person name="Qu J."/>
            <person name="Murali S.C."/>
            <person name="Bandaranaike D."/>
            <person name="Bellair M."/>
            <person name="Blankenburg K."/>
            <person name="Chao H."/>
            <person name="Dinh H."/>
            <person name="Doddapaneni H."/>
            <person name="Downs B."/>
            <person name="Dugan-Rocha S."/>
            <person name="Elkadiri S."/>
            <person name="Gnanaolivu R.D."/>
            <person name="Hernandez B."/>
            <person name="Javaid M."/>
            <person name="Jayaseelan J.C."/>
            <person name="Lee S."/>
            <person name="Li M."/>
            <person name="Ming W."/>
            <person name="Munidasa M."/>
            <person name="Muniz J."/>
            <person name="Nguyen L."/>
            <person name="Ongeri F."/>
            <person name="Osuji N."/>
            <person name="Pu L.-L."/>
            <person name="Puazo M."/>
            <person name="Qu C."/>
            <person name="Quiroz J."/>
            <person name="Raj R."/>
            <person name="Weissenberger G."/>
            <person name="Xin Y."/>
            <person name="Zou X."/>
            <person name="Han Y."/>
            <person name="Richards S."/>
            <person name="Worley K."/>
            <person name="Muzny D."/>
            <person name="Gibbs R."/>
        </authorList>
    </citation>
    <scope>NUCLEOTIDE SEQUENCE</scope>
    <source>
        <strain evidence="10">Sampled in the wild</strain>
    </source>
</reference>
<dbReference type="PANTHER" id="PTHR44085">
    <property type="entry name" value="SEPIAPTERIN REDUCTASE"/>
    <property type="match status" value="1"/>
</dbReference>
<evidence type="ECO:0000256" key="7">
    <source>
        <dbReference type="ARBA" id="ARBA00022857"/>
    </source>
</evidence>
<dbReference type="AlphaFoldDB" id="A0A8K0P5Y3"/>
<evidence type="ECO:0000256" key="6">
    <source>
        <dbReference type="ARBA" id="ARBA00022490"/>
    </source>
</evidence>
<keyword evidence="6" id="KW-0963">Cytoplasm</keyword>
<keyword evidence="8" id="KW-0560">Oxidoreductase</keyword>
<dbReference type="InterPro" id="IPR002347">
    <property type="entry name" value="SDR_fam"/>
</dbReference>